<feature type="region of interest" description="Disordered" evidence="5">
    <location>
        <begin position="156"/>
        <end position="180"/>
    </location>
</feature>
<keyword evidence="2 4" id="KW-0863">Zinc-finger</keyword>
<dbReference type="SUPFAM" id="SSF90229">
    <property type="entry name" value="CCCH zinc finger"/>
    <property type="match status" value="1"/>
</dbReference>
<dbReference type="SMART" id="SM00356">
    <property type="entry name" value="ZnF_C3H1"/>
    <property type="match status" value="1"/>
</dbReference>
<feature type="compositionally biased region" description="Polar residues" evidence="5">
    <location>
        <begin position="630"/>
        <end position="640"/>
    </location>
</feature>
<evidence type="ECO:0000256" key="3">
    <source>
        <dbReference type="ARBA" id="ARBA00022833"/>
    </source>
</evidence>
<keyword evidence="8" id="KW-1185">Reference proteome</keyword>
<name>A0A9W9PMP9_9EURO</name>
<evidence type="ECO:0000313" key="7">
    <source>
        <dbReference type="EMBL" id="KAJ5299939.1"/>
    </source>
</evidence>
<keyword evidence="3 4" id="KW-0862">Zinc</keyword>
<evidence type="ECO:0000256" key="1">
    <source>
        <dbReference type="ARBA" id="ARBA00022723"/>
    </source>
</evidence>
<dbReference type="PROSITE" id="PS50103">
    <property type="entry name" value="ZF_C3H1"/>
    <property type="match status" value="1"/>
</dbReference>
<feature type="region of interest" description="Disordered" evidence="5">
    <location>
        <begin position="1000"/>
        <end position="1044"/>
    </location>
</feature>
<feature type="compositionally biased region" description="Polar residues" evidence="5">
    <location>
        <begin position="107"/>
        <end position="130"/>
    </location>
</feature>
<evidence type="ECO:0000256" key="2">
    <source>
        <dbReference type="ARBA" id="ARBA00022771"/>
    </source>
</evidence>
<comment type="caution">
    <text evidence="7">The sequence shown here is derived from an EMBL/GenBank/DDBJ whole genome shotgun (WGS) entry which is preliminary data.</text>
</comment>
<evidence type="ECO:0000313" key="8">
    <source>
        <dbReference type="Proteomes" id="UP001147746"/>
    </source>
</evidence>
<feature type="compositionally biased region" description="Low complexity" evidence="5">
    <location>
        <begin position="36"/>
        <end position="49"/>
    </location>
</feature>
<feature type="zinc finger region" description="C3H1-type" evidence="4">
    <location>
        <begin position="1047"/>
        <end position="1073"/>
    </location>
</feature>
<reference evidence="7" key="1">
    <citation type="submission" date="2022-12" db="EMBL/GenBank/DDBJ databases">
        <authorList>
            <person name="Petersen C."/>
        </authorList>
    </citation>
    <scope>NUCLEOTIDE SEQUENCE</scope>
    <source>
        <strain evidence="7">IBT 21472</strain>
    </source>
</reference>
<feature type="domain" description="C3H1-type" evidence="6">
    <location>
        <begin position="1047"/>
        <end position="1073"/>
    </location>
</feature>
<feature type="compositionally biased region" description="Low complexity" evidence="5">
    <location>
        <begin position="547"/>
        <end position="557"/>
    </location>
</feature>
<dbReference type="Proteomes" id="UP001147746">
    <property type="component" value="Unassembled WGS sequence"/>
</dbReference>
<feature type="region of interest" description="Disordered" evidence="5">
    <location>
        <begin position="294"/>
        <end position="359"/>
    </location>
</feature>
<gene>
    <name evidence="7" type="ORF">N7476_011496</name>
</gene>
<feature type="region of interest" description="Disordered" evidence="5">
    <location>
        <begin position="721"/>
        <end position="743"/>
    </location>
</feature>
<feature type="compositionally biased region" description="Low complexity" evidence="5">
    <location>
        <begin position="870"/>
        <end position="882"/>
    </location>
</feature>
<sequence>MEQSSAQNPLQGLPHGTSHESIPPEYWNTLDPIYDPQLQLQQPQGQSSQAPMGMSWEHHMFQNPQQSQPQQQRQQSHLSSTESNHAMYIPEAWQANPLQAPARGYPVSSQYQSHPQAPVSHSQHTPQYQQGQMTFDSRALNATETSTFPSLNYQQYYPQDSFTGRPPLQQSQSTISQFPLSSGYPPASYSIDLTDDFPSLQPRVPQHIDPGAVFPNPDPQNPRQPSHIQPNSLYGASEFQHAEREAFNFYQNGLSLQQPPFGTTPVNAGPTFGMLTSSLLDILLTHLAGYDRSTGLPQPEVVIPAKKPAKKPAAKKTGPKAQKKVQSQAESDSSDDSELEIEAPDEPSPLPPNRPSDPVEAGIYDSMKAVWSPRNKWPSADKVKGALVAFKDVIKVLRDAWKDLVQAMKLAENQGDDTKAAQLKESVALQRRIMDKIVDTALNVGHPTIVEKLGEHPLALSIFYSFLVDRFQAADFEGSLTVNILKLLVRFVTVDEELLQKTNIAKLLPRFVKKGGPAVKELAQQIQDNAVASTKRKQQSGKEDSSSKGSGADSPSAELTGAKRPREGESNSQPATKRMVVGSNTGKPSTAANGLTKPGVLNGKPANAAAPRPRANIIAPKPSSLFGALSSASKRPGTTNAERAAAQAAAKPAEKKDKPPAFSFGDIMADLSKPKEVVVAKPVEDSPPETEEEREKRLRKEARRKLRVTWKPDDSLTEVRLFTHDPDEELGPGDGSMRGVGDVKGEGSVLKLHKDMDELEEEDLGGIRETTLNEYSGLSEVVIESEEQKGANFIKRGGEQQPSSPEKAAQEHRESTTLMVFYTSPADVPSSPKEPPAPDAEEIVPDEVPFGEIPDHIKTRQERYFSFMNPKPAAPAAAPGQPNSTPGGNFDISNLLKMIQTGQQPQTTPPPQPQQTPMSDLERTISMFRQQQTQPPVQPPQIPVTQAAPQAPAAGGVDFTQILNVMKQFQNPAAGFAQPQQTQANMAPNFGAMFSQFAGQNQQQPGGHPDLNSIEDPERKRMCETSQYEDSWSRGKRTKSGDSKPYKVGLVPCRFWAEGKCRKGENCTFRHDT</sequence>
<feature type="region of interest" description="Disordered" evidence="5">
    <location>
        <begin position="783"/>
        <end position="892"/>
    </location>
</feature>
<dbReference type="Gene3D" id="4.10.1000.10">
    <property type="entry name" value="Zinc finger, CCCH-type"/>
    <property type="match status" value="1"/>
</dbReference>
<feature type="compositionally biased region" description="Basic and acidic residues" evidence="5">
    <location>
        <begin position="672"/>
        <end position="684"/>
    </location>
</feature>
<feature type="compositionally biased region" description="Polar residues" evidence="5">
    <location>
        <begin position="1"/>
        <end position="10"/>
    </location>
</feature>
<dbReference type="EMBL" id="JAPZBO010000010">
    <property type="protein sequence ID" value="KAJ5299939.1"/>
    <property type="molecule type" value="Genomic_DNA"/>
</dbReference>
<protein>
    <submittedName>
        <fullName evidence="7">Zinc finger CCCH-type</fullName>
    </submittedName>
</protein>
<dbReference type="AlphaFoldDB" id="A0A9W9PMP9"/>
<dbReference type="GO" id="GO:0008270">
    <property type="term" value="F:zinc ion binding"/>
    <property type="evidence" value="ECO:0007669"/>
    <property type="project" value="UniProtKB-KW"/>
</dbReference>
<evidence type="ECO:0000256" key="5">
    <source>
        <dbReference type="SAM" id="MobiDB-lite"/>
    </source>
</evidence>
<feature type="compositionally biased region" description="Polar residues" evidence="5">
    <location>
        <begin position="582"/>
        <end position="593"/>
    </location>
</feature>
<evidence type="ECO:0000259" key="6">
    <source>
        <dbReference type="PROSITE" id="PS50103"/>
    </source>
</evidence>
<feature type="region of interest" description="Disordered" evidence="5">
    <location>
        <begin position="208"/>
        <end position="231"/>
    </location>
</feature>
<feature type="compositionally biased region" description="Low complexity" evidence="5">
    <location>
        <begin position="62"/>
        <end position="76"/>
    </location>
</feature>
<feature type="region of interest" description="Disordered" evidence="5">
    <location>
        <begin position="104"/>
        <end position="130"/>
    </location>
</feature>
<feature type="compositionally biased region" description="Low complexity" evidence="5">
    <location>
        <begin position="641"/>
        <end position="651"/>
    </location>
</feature>
<dbReference type="InterPro" id="IPR041367">
    <property type="entry name" value="Znf-CCCH_4"/>
</dbReference>
<feature type="compositionally biased region" description="Pro residues" evidence="5">
    <location>
        <begin position="346"/>
        <end position="355"/>
    </location>
</feature>
<organism evidence="7 8">
    <name type="scientific">Penicillium atrosanguineum</name>
    <dbReference type="NCBI Taxonomy" id="1132637"/>
    <lineage>
        <taxon>Eukaryota</taxon>
        <taxon>Fungi</taxon>
        <taxon>Dikarya</taxon>
        <taxon>Ascomycota</taxon>
        <taxon>Pezizomycotina</taxon>
        <taxon>Eurotiomycetes</taxon>
        <taxon>Eurotiomycetidae</taxon>
        <taxon>Eurotiales</taxon>
        <taxon>Aspergillaceae</taxon>
        <taxon>Penicillium</taxon>
    </lineage>
</organism>
<accession>A0A9W9PMP9</accession>
<feature type="compositionally biased region" description="Acidic residues" evidence="5">
    <location>
        <begin position="332"/>
        <end position="345"/>
    </location>
</feature>
<feature type="compositionally biased region" description="Low complexity" evidence="5">
    <location>
        <begin position="604"/>
        <end position="622"/>
    </location>
</feature>
<keyword evidence="1 4" id="KW-0479">Metal-binding</keyword>
<feature type="compositionally biased region" description="Basic residues" evidence="5">
    <location>
        <begin position="307"/>
        <end position="323"/>
    </location>
</feature>
<feature type="compositionally biased region" description="Basic and acidic residues" evidence="5">
    <location>
        <begin position="853"/>
        <end position="863"/>
    </location>
</feature>
<dbReference type="Pfam" id="PF18044">
    <property type="entry name" value="zf-CCCH_4"/>
    <property type="match status" value="1"/>
</dbReference>
<dbReference type="InterPro" id="IPR036855">
    <property type="entry name" value="Znf_CCCH_sf"/>
</dbReference>
<dbReference type="InterPro" id="IPR000571">
    <property type="entry name" value="Znf_CCCH"/>
</dbReference>
<proteinExistence type="predicted"/>
<reference evidence="7" key="2">
    <citation type="journal article" date="2023" name="IMA Fungus">
        <title>Comparative genomic study of the Penicillium genus elucidates a diverse pangenome and 15 lateral gene transfer events.</title>
        <authorList>
            <person name="Petersen C."/>
            <person name="Sorensen T."/>
            <person name="Nielsen M.R."/>
            <person name="Sondergaard T.E."/>
            <person name="Sorensen J.L."/>
            <person name="Fitzpatrick D.A."/>
            <person name="Frisvad J.C."/>
            <person name="Nielsen K.L."/>
        </authorList>
    </citation>
    <scope>NUCLEOTIDE SEQUENCE</scope>
    <source>
        <strain evidence="7">IBT 21472</strain>
    </source>
</reference>
<feature type="region of interest" description="Disordered" evidence="5">
    <location>
        <begin position="530"/>
        <end position="701"/>
    </location>
</feature>
<evidence type="ECO:0000256" key="4">
    <source>
        <dbReference type="PROSITE-ProRule" id="PRU00723"/>
    </source>
</evidence>
<feature type="region of interest" description="Disordered" evidence="5">
    <location>
        <begin position="1"/>
        <end position="82"/>
    </location>
</feature>